<evidence type="ECO:0000313" key="2">
    <source>
        <dbReference type="EMBL" id="PNP44734.1"/>
    </source>
</evidence>
<feature type="region of interest" description="Disordered" evidence="1">
    <location>
        <begin position="1"/>
        <end position="50"/>
    </location>
</feature>
<dbReference type="AlphaFoldDB" id="A0A2K0TGT1"/>
<comment type="caution">
    <text evidence="2">The sequence shown here is derived from an EMBL/GenBank/DDBJ whole genome shotgun (WGS) entry which is preliminary data.</text>
</comment>
<gene>
    <name evidence="2" type="ORF">TGAMA5MH_03543</name>
</gene>
<protein>
    <submittedName>
        <fullName evidence="2">Uncharacterized protein</fullName>
    </submittedName>
</protein>
<accession>A0A2K0TGT1</accession>
<name>A0A2K0TGT1_9HYPO</name>
<dbReference type="EMBL" id="MTYH01000028">
    <property type="protein sequence ID" value="PNP44734.1"/>
    <property type="molecule type" value="Genomic_DNA"/>
</dbReference>
<feature type="compositionally biased region" description="Gly residues" evidence="1">
    <location>
        <begin position="29"/>
        <end position="42"/>
    </location>
</feature>
<proteinExistence type="predicted"/>
<dbReference type="Proteomes" id="UP000236546">
    <property type="component" value="Unassembled WGS sequence"/>
</dbReference>
<evidence type="ECO:0000256" key="1">
    <source>
        <dbReference type="SAM" id="MobiDB-lite"/>
    </source>
</evidence>
<reference evidence="2 3" key="1">
    <citation type="submission" date="2017-02" db="EMBL/GenBank/DDBJ databases">
        <title>Genomes of Trichoderma spp. with biocontrol activity.</title>
        <authorList>
            <person name="Gardiner D."/>
            <person name="Kazan K."/>
            <person name="Vos C."/>
            <person name="Harvey P."/>
        </authorList>
    </citation>
    <scope>NUCLEOTIDE SEQUENCE [LARGE SCALE GENOMIC DNA]</scope>
    <source>
        <strain evidence="2 3">A5MH</strain>
    </source>
</reference>
<organism evidence="2 3">
    <name type="scientific">Trichoderma gamsii</name>
    <dbReference type="NCBI Taxonomy" id="398673"/>
    <lineage>
        <taxon>Eukaryota</taxon>
        <taxon>Fungi</taxon>
        <taxon>Dikarya</taxon>
        <taxon>Ascomycota</taxon>
        <taxon>Pezizomycotina</taxon>
        <taxon>Sordariomycetes</taxon>
        <taxon>Hypocreomycetidae</taxon>
        <taxon>Hypocreales</taxon>
        <taxon>Hypocreaceae</taxon>
        <taxon>Trichoderma</taxon>
    </lineage>
</organism>
<sequence length="131" mass="13430">MPRRSTWERMQQTESAKGGVPAPLPTPGSGSGSGSGSGGGNGSSRKHSPTVTTMYITKTTSFTTTIDTSVLEGALTVAAASRLGTGAKSGHIALSDYNLNYFPTPTTTPDPCDAAFFAVASTASPHTRYVD</sequence>
<evidence type="ECO:0000313" key="3">
    <source>
        <dbReference type="Proteomes" id="UP000236546"/>
    </source>
</evidence>